<accession>A0A7J6WVK7</accession>
<keyword evidence="2" id="KW-1185">Reference proteome</keyword>
<gene>
    <name evidence="1" type="ORF">FRX31_008998</name>
</gene>
<comment type="caution">
    <text evidence="1">The sequence shown here is derived from an EMBL/GenBank/DDBJ whole genome shotgun (WGS) entry which is preliminary data.</text>
</comment>
<dbReference type="EMBL" id="JABWDY010009472">
    <property type="protein sequence ID" value="KAF5201419.1"/>
    <property type="molecule type" value="Genomic_DNA"/>
</dbReference>
<dbReference type="AlphaFoldDB" id="A0A7J6WVK7"/>
<proteinExistence type="predicted"/>
<evidence type="ECO:0000313" key="1">
    <source>
        <dbReference type="EMBL" id="KAF5201419.1"/>
    </source>
</evidence>
<name>A0A7J6WVK7_THATH</name>
<dbReference type="Proteomes" id="UP000554482">
    <property type="component" value="Unassembled WGS sequence"/>
</dbReference>
<evidence type="ECO:0000313" key="2">
    <source>
        <dbReference type="Proteomes" id="UP000554482"/>
    </source>
</evidence>
<protein>
    <submittedName>
        <fullName evidence="1">Uncharacterized protein</fullName>
    </submittedName>
</protein>
<reference evidence="1 2" key="1">
    <citation type="submission" date="2020-06" db="EMBL/GenBank/DDBJ databases">
        <title>Transcriptomic and genomic resources for Thalictrum thalictroides and T. hernandezii: Facilitating candidate gene discovery in an emerging model plant lineage.</title>
        <authorList>
            <person name="Arias T."/>
            <person name="Riano-Pachon D.M."/>
            <person name="Di Stilio V.S."/>
        </authorList>
    </citation>
    <scope>NUCLEOTIDE SEQUENCE [LARGE SCALE GENOMIC DNA]</scope>
    <source>
        <strain evidence="2">cv. WT478/WT964</strain>
        <tissue evidence="1">Leaves</tissue>
    </source>
</reference>
<organism evidence="1 2">
    <name type="scientific">Thalictrum thalictroides</name>
    <name type="common">Rue-anemone</name>
    <name type="synonym">Anemone thalictroides</name>
    <dbReference type="NCBI Taxonomy" id="46969"/>
    <lineage>
        <taxon>Eukaryota</taxon>
        <taxon>Viridiplantae</taxon>
        <taxon>Streptophyta</taxon>
        <taxon>Embryophyta</taxon>
        <taxon>Tracheophyta</taxon>
        <taxon>Spermatophyta</taxon>
        <taxon>Magnoliopsida</taxon>
        <taxon>Ranunculales</taxon>
        <taxon>Ranunculaceae</taxon>
        <taxon>Thalictroideae</taxon>
        <taxon>Thalictrum</taxon>
    </lineage>
</organism>
<sequence>MLSFYSLNIAESGSKTIPLHRDVYANGTFVPKCHGLPTHDLEKGISTDEINRESPGEEFRNMIHKYQPDYVCGKFYEWCLKLPFCKMVFEFQGIRFNHSIMTILSRLCG</sequence>